<reference evidence="4 5" key="1">
    <citation type="journal article" date="2021" name="PeerJ">
        <title>Analysis of 44 Vibrio anguillarum genomes reveals high genetic diversity.</title>
        <authorList>
            <person name="Hansen M.J."/>
            <person name="Dalsgaard I."/>
        </authorList>
    </citation>
    <scope>NUCLEOTIDE SEQUENCE [LARGE SCALE GENOMIC DNA]</scope>
    <source>
        <strain evidence="4 5">040915-1/1B</strain>
    </source>
</reference>
<comment type="caution">
    <text evidence="4">The sequence shown here is derived from an EMBL/GenBank/DDBJ whole genome shotgun (WGS) entry which is preliminary data.</text>
</comment>
<dbReference type="Gene3D" id="3.40.190.10">
    <property type="entry name" value="Periplasmic binding protein-like II"/>
    <property type="match status" value="2"/>
</dbReference>
<comment type="similarity">
    <text evidence="1">Belongs to the bacterial solute-binding protein 3 family.</text>
</comment>
<feature type="domain" description="Solute-binding protein family 3/N-terminal" evidence="3">
    <location>
        <begin position="28"/>
        <end position="253"/>
    </location>
</feature>
<gene>
    <name evidence="4" type="ORF">EAY46_19175</name>
</gene>
<evidence type="ECO:0000256" key="2">
    <source>
        <dbReference type="ARBA" id="ARBA00022729"/>
    </source>
</evidence>
<dbReference type="SMART" id="SM00062">
    <property type="entry name" value="PBPb"/>
    <property type="match status" value="1"/>
</dbReference>
<dbReference type="InterPro" id="IPR001638">
    <property type="entry name" value="Solute-binding_3/MltF_N"/>
</dbReference>
<accession>A0ABR9ZA84</accession>
<organism evidence="4 5">
    <name type="scientific">Vibrio anguillarum</name>
    <name type="common">Listonella anguillarum</name>
    <dbReference type="NCBI Taxonomy" id="55601"/>
    <lineage>
        <taxon>Bacteria</taxon>
        <taxon>Pseudomonadati</taxon>
        <taxon>Pseudomonadota</taxon>
        <taxon>Gammaproteobacteria</taxon>
        <taxon>Vibrionales</taxon>
        <taxon>Vibrionaceae</taxon>
        <taxon>Vibrio</taxon>
    </lineage>
</organism>
<sequence>MALRGKFDMKQMLFILWLLIIPSMSRAEIKLVTLDYPPYITQDKDKLDGVAVRLLRDIFQQIDTPIKINILPWGRAISYVENGTADAIFTAFKTPEREKFADYNNEVLFNQNIIIIRPNVSHVIWDKSNIKELSICLVNNVSYGTWLDSMLAQNNFKAIYKVNSAEQCVLMLLSNRVDFWVNNEFGARYIAAQMGVTNDIYLETPPLESTPSYIAFSKKNQHLDLVKKIDHTLRTMKENGAYQRIIDDYFNEIGSK</sequence>
<dbReference type="PANTHER" id="PTHR35936">
    <property type="entry name" value="MEMBRANE-BOUND LYTIC MUREIN TRANSGLYCOSYLASE F"/>
    <property type="match status" value="1"/>
</dbReference>
<evidence type="ECO:0000256" key="1">
    <source>
        <dbReference type="ARBA" id="ARBA00010333"/>
    </source>
</evidence>
<evidence type="ECO:0000313" key="5">
    <source>
        <dbReference type="Proteomes" id="UP000726136"/>
    </source>
</evidence>
<evidence type="ECO:0000259" key="3">
    <source>
        <dbReference type="SMART" id="SM00062"/>
    </source>
</evidence>
<name>A0ABR9ZA84_VIBAN</name>
<keyword evidence="5" id="KW-1185">Reference proteome</keyword>
<dbReference type="Pfam" id="PF00497">
    <property type="entry name" value="SBP_bac_3"/>
    <property type="match status" value="1"/>
</dbReference>
<dbReference type="EMBL" id="RDPI01000056">
    <property type="protein sequence ID" value="MBF4375177.1"/>
    <property type="molecule type" value="Genomic_DNA"/>
</dbReference>
<dbReference type="SUPFAM" id="SSF53850">
    <property type="entry name" value="Periplasmic binding protein-like II"/>
    <property type="match status" value="1"/>
</dbReference>
<protein>
    <submittedName>
        <fullName evidence="4">Amino acid ABC transporter</fullName>
    </submittedName>
</protein>
<evidence type="ECO:0000313" key="4">
    <source>
        <dbReference type="EMBL" id="MBF4375177.1"/>
    </source>
</evidence>
<dbReference type="Proteomes" id="UP000726136">
    <property type="component" value="Unassembled WGS sequence"/>
</dbReference>
<dbReference type="PANTHER" id="PTHR35936:SF25">
    <property type="entry name" value="ABC TRANSPORTER SUBSTRATE-BINDING PROTEIN"/>
    <property type="match status" value="1"/>
</dbReference>
<keyword evidence="2" id="KW-0732">Signal</keyword>
<proteinExistence type="inferred from homology"/>